<comment type="caution">
    <text evidence="1">The sequence shown here is derived from an EMBL/GenBank/DDBJ whole genome shotgun (WGS) entry which is preliminary data.</text>
</comment>
<keyword evidence="2" id="KW-1185">Reference proteome</keyword>
<gene>
    <name evidence="1" type="ORF">DHETER_LOCUS10077</name>
</gene>
<feature type="non-terminal residue" evidence="1">
    <location>
        <position position="144"/>
    </location>
</feature>
<protein>
    <submittedName>
        <fullName evidence="1">3059_t:CDS:1</fullName>
    </submittedName>
</protein>
<organism evidence="1 2">
    <name type="scientific">Dentiscutata heterogama</name>
    <dbReference type="NCBI Taxonomy" id="1316150"/>
    <lineage>
        <taxon>Eukaryota</taxon>
        <taxon>Fungi</taxon>
        <taxon>Fungi incertae sedis</taxon>
        <taxon>Mucoromycota</taxon>
        <taxon>Glomeromycotina</taxon>
        <taxon>Glomeromycetes</taxon>
        <taxon>Diversisporales</taxon>
        <taxon>Gigasporaceae</taxon>
        <taxon>Dentiscutata</taxon>
    </lineage>
</organism>
<accession>A0ACA9NPQ6</accession>
<dbReference type="EMBL" id="CAJVPU010018893">
    <property type="protein sequence ID" value="CAG8668586.1"/>
    <property type="molecule type" value="Genomic_DNA"/>
</dbReference>
<evidence type="ECO:0000313" key="2">
    <source>
        <dbReference type="Proteomes" id="UP000789702"/>
    </source>
</evidence>
<sequence>MYRKSENINAIDNFVANQSTKIDKKKWCHEYGKDNIKNSKCKCPQCNMKLLTLAEIQQEIDQSISKKKDTTKPLVFKTYNSETNVFKNSTNLINPLSITQTFESQKNTNTPDILVPDPLPINPNSIVNIQKVLDYIKKISRINK</sequence>
<name>A0ACA9NPQ6_9GLOM</name>
<dbReference type="Proteomes" id="UP000789702">
    <property type="component" value="Unassembled WGS sequence"/>
</dbReference>
<reference evidence="1" key="1">
    <citation type="submission" date="2021-06" db="EMBL/GenBank/DDBJ databases">
        <authorList>
            <person name="Kallberg Y."/>
            <person name="Tangrot J."/>
            <person name="Rosling A."/>
        </authorList>
    </citation>
    <scope>NUCLEOTIDE SEQUENCE</scope>
    <source>
        <strain evidence="1">IL203A</strain>
    </source>
</reference>
<evidence type="ECO:0000313" key="1">
    <source>
        <dbReference type="EMBL" id="CAG8668586.1"/>
    </source>
</evidence>
<proteinExistence type="predicted"/>